<dbReference type="Proteomes" id="UP001359559">
    <property type="component" value="Unassembled WGS sequence"/>
</dbReference>
<gene>
    <name evidence="1" type="ORF">RJT34_04689</name>
</gene>
<evidence type="ECO:0000313" key="2">
    <source>
        <dbReference type="Proteomes" id="UP001359559"/>
    </source>
</evidence>
<evidence type="ECO:0000313" key="1">
    <source>
        <dbReference type="EMBL" id="KAK7319960.1"/>
    </source>
</evidence>
<sequence length="91" mass="10478">MKTHGFVNNHLQQSFQNFLSVADHILFDCLGSLKSLKLESLLLEGLSLWRVWLLRKTNIAIRQSKRDENNGKNRIILVSLFSSLQFSLHLG</sequence>
<dbReference type="AlphaFoldDB" id="A0AAN9KLI7"/>
<reference evidence="1 2" key="1">
    <citation type="submission" date="2024-01" db="EMBL/GenBank/DDBJ databases">
        <title>The genomes of 5 underutilized Papilionoideae crops provide insights into root nodulation and disease resistance.</title>
        <authorList>
            <person name="Yuan L."/>
        </authorList>
    </citation>
    <scope>NUCLEOTIDE SEQUENCE [LARGE SCALE GENOMIC DNA]</scope>
    <source>
        <strain evidence="1">LY-2023</strain>
        <tissue evidence="1">Leaf</tissue>
    </source>
</reference>
<keyword evidence="2" id="KW-1185">Reference proteome</keyword>
<proteinExistence type="predicted"/>
<dbReference type="EMBL" id="JAYKXN010000001">
    <property type="protein sequence ID" value="KAK7319960.1"/>
    <property type="molecule type" value="Genomic_DNA"/>
</dbReference>
<name>A0AAN9KLI7_CLITE</name>
<organism evidence="1 2">
    <name type="scientific">Clitoria ternatea</name>
    <name type="common">Butterfly pea</name>
    <dbReference type="NCBI Taxonomy" id="43366"/>
    <lineage>
        <taxon>Eukaryota</taxon>
        <taxon>Viridiplantae</taxon>
        <taxon>Streptophyta</taxon>
        <taxon>Embryophyta</taxon>
        <taxon>Tracheophyta</taxon>
        <taxon>Spermatophyta</taxon>
        <taxon>Magnoliopsida</taxon>
        <taxon>eudicotyledons</taxon>
        <taxon>Gunneridae</taxon>
        <taxon>Pentapetalae</taxon>
        <taxon>rosids</taxon>
        <taxon>fabids</taxon>
        <taxon>Fabales</taxon>
        <taxon>Fabaceae</taxon>
        <taxon>Papilionoideae</taxon>
        <taxon>50 kb inversion clade</taxon>
        <taxon>NPAAA clade</taxon>
        <taxon>indigoferoid/millettioid clade</taxon>
        <taxon>Phaseoleae</taxon>
        <taxon>Clitoria</taxon>
    </lineage>
</organism>
<accession>A0AAN9KLI7</accession>
<comment type="caution">
    <text evidence="1">The sequence shown here is derived from an EMBL/GenBank/DDBJ whole genome shotgun (WGS) entry which is preliminary data.</text>
</comment>
<protein>
    <submittedName>
        <fullName evidence="1">Uncharacterized protein</fullName>
    </submittedName>
</protein>